<sequence length="210" mass="23784">MKPIKIVIADDHKFLRSAWKIILENDQLFEVTGLAGTGEEAVTLVLQTMPDIILMDMLMPVMDGFKATRIIHSLAPNVRILGVSAEVNPVQVRQFLDSGAHGYVSKYARATELKEALLATIEGKRWICPHVTERFMNELPYEDNHPRVRPLLTRKEAAIAQMMQQGADRRTITRLLDLSDHSLEVHRTNIIRKLGIRKDSMLATVLPQLN</sequence>
<dbReference type="Proteomes" id="UP000184368">
    <property type="component" value="Unassembled WGS sequence"/>
</dbReference>
<keyword evidence="9" id="KW-1185">Reference proteome</keyword>
<dbReference type="CDD" id="cd17535">
    <property type="entry name" value="REC_NarL-like"/>
    <property type="match status" value="1"/>
</dbReference>
<dbReference type="InterPro" id="IPR011006">
    <property type="entry name" value="CheY-like_superfamily"/>
</dbReference>
<evidence type="ECO:0000256" key="1">
    <source>
        <dbReference type="ARBA" id="ARBA00022553"/>
    </source>
</evidence>
<reference evidence="8 9" key="1">
    <citation type="submission" date="2016-11" db="EMBL/GenBank/DDBJ databases">
        <authorList>
            <person name="Jaros S."/>
            <person name="Januszkiewicz K."/>
            <person name="Wedrychowicz H."/>
        </authorList>
    </citation>
    <scope>NUCLEOTIDE SEQUENCE [LARGE SCALE GENOMIC DNA]</scope>
    <source>
        <strain evidence="8 9">DSM 26897</strain>
    </source>
</reference>
<dbReference type="GO" id="GO:0000160">
    <property type="term" value="P:phosphorelay signal transduction system"/>
    <property type="evidence" value="ECO:0007669"/>
    <property type="project" value="InterPro"/>
</dbReference>
<dbReference type="SMART" id="SM00448">
    <property type="entry name" value="REC"/>
    <property type="match status" value="1"/>
</dbReference>
<dbReference type="PROSITE" id="PS50110">
    <property type="entry name" value="RESPONSE_REGULATORY"/>
    <property type="match status" value="1"/>
</dbReference>
<dbReference type="PROSITE" id="PS50043">
    <property type="entry name" value="HTH_LUXR_2"/>
    <property type="match status" value="1"/>
</dbReference>
<evidence type="ECO:0000313" key="8">
    <source>
        <dbReference type="EMBL" id="SHG01240.1"/>
    </source>
</evidence>
<dbReference type="AlphaFoldDB" id="A0A1M5GBR6"/>
<dbReference type="SUPFAM" id="SSF46894">
    <property type="entry name" value="C-terminal effector domain of the bipartite response regulators"/>
    <property type="match status" value="1"/>
</dbReference>
<dbReference type="InterPro" id="IPR039420">
    <property type="entry name" value="WalR-like"/>
</dbReference>
<protein>
    <submittedName>
        <fullName evidence="8">Two component transcriptional regulator, LuxR family</fullName>
    </submittedName>
</protein>
<dbReference type="PANTHER" id="PTHR43214">
    <property type="entry name" value="TWO-COMPONENT RESPONSE REGULATOR"/>
    <property type="match status" value="1"/>
</dbReference>
<dbReference type="OrthoDB" id="9797341at2"/>
<proteinExistence type="predicted"/>
<dbReference type="PANTHER" id="PTHR43214:SF41">
    <property type="entry name" value="NITRATE_NITRITE RESPONSE REGULATOR PROTEIN NARP"/>
    <property type="match status" value="1"/>
</dbReference>
<gene>
    <name evidence="8" type="ORF">SAMN05444008_11612</name>
</gene>
<dbReference type="RefSeq" id="WP_073046205.1">
    <property type="nucleotide sequence ID" value="NZ_FQUO01000016.1"/>
</dbReference>
<dbReference type="EMBL" id="FQUO01000016">
    <property type="protein sequence ID" value="SHG01240.1"/>
    <property type="molecule type" value="Genomic_DNA"/>
</dbReference>
<dbReference type="STRING" id="1302690.BUE76_11025"/>
<keyword evidence="3" id="KW-0238">DNA-binding</keyword>
<evidence type="ECO:0000256" key="5">
    <source>
        <dbReference type="PROSITE-ProRule" id="PRU00169"/>
    </source>
</evidence>
<dbReference type="PRINTS" id="PR00038">
    <property type="entry name" value="HTHLUXR"/>
</dbReference>
<evidence type="ECO:0000313" key="9">
    <source>
        <dbReference type="Proteomes" id="UP000184368"/>
    </source>
</evidence>
<dbReference type="Pfam" id="PF00196">
    <property type="entry name" value="GerE"/>
    <property type="match status" value="1"/>
</dbReference>
<feature type="domain" description="Response regulatory" evidence="7">
    <location>
        <begin position="5"/>
        <end position="121"/>
    </location>
</feature>
<keyword evidence="4" id="KW-0804">Transcription</keyword>
<dbReference type="InterPro" id="IPR016032">
    <property type="entry name" value="Sig_transdc_resp-reg_C-effctor"/>
</dbReference>
<dbReference type="InterPro" id="IPR000792">
    <property type="entry name" value="Tscrpt_reg_LuxR_C"/>
</dbReference>
<dbReference type="SUPFAM" id="SSF52172">
    <property type="entry name" value="CheY-like"/>
    <property type="match status" value="1"/>
</dbReference>
<accession>A0A1M5GBR6</accession>
<feature type="domain" description="HTH luxR-type" evidence="6">
    <location>
        <begin position="145"/>
        <end position="210"/>
    </location>
</feature>
<evidence type="ECO:0000256" key="4">
    <source>
        <dbReference type="ARBA" id="ARBA00023163"/>
    </source>
</evidence>
<dbReference type="Gene3D" id="3.40.50.2300">
    <property type="match status" value="1"/>
</dbReference>
<feature type="modified residue" description="4-aspartylphosphate" evidence="5">
    <location>
        <position position="56"/>
    </location>
</feature>
<dbReference type="InterPro" id="IPR058245">
    <property type="entry name" value="NreC/VraR/RcsB-like_REC"/>
</dbReference>
<dbReference type="SMART" id="SM00421">
    <property type="entry name" value="HTH_LUXR"/>
    <property type="match status" value="1"/>
</dbReference>
<dbReference type="GO" id="GO:0006355">
    <property type="term" value="P:regulation of DNA-templated transcription"/>
    <property type="evidence" value="ECO:0007669"/>
    <property type="project" value="InterPro"/>
</dbReference>
<evidence type="ECO:0000256" key="2">
    <source>
        <dbReference type="ARBA" id="ARBA00023015"/>
    </source>
</evidence>
<evidence type="ECO:0000256" key="3">
    <source>
        <dbReference type="ARBA" id="ARBA00023125"/>
    </source>
</evidence>
<evidence type="ECO:0000259" key="6">
    <source>
        <dbReference type="PROSITE" id="PS50043"/>
    </source>
</evidence>
<name>A0A1M5GBR6_9BACT</name>
<dbReference type="InterPro" id="IPR001789">
    <property type="entry name" value="Sig_transdc_resp-reg_receiver"/>
</dbReference>
<dbReference type="Pfam" id="PF00072">
    <property type="entry name" value="Response_reg"/>
    <property type="match status" value="1"/>
</dbReference>
<dbReference type="GO" id="GO:0003677">
    <property type="term" value="F:DNA binding"/>
    <property type="evidence" value="ECO:0007669"/>
    <property type="project" value="UniProtKB-KW"/>
</dbReference>
<keyword evidence="1 5" id="KW-0597">Phosphoprotein</keyword>
<organism evidence="8 9">
    <name type="scientific">Cnuella takakiae</name>
    <dbReference type="NCBI Taxonomy" id="1302690"/>
    <lineage>
        <taxon>Bacteria</taxon>
        <taxon>Pseudomonadati</taxon>
        <taxon>Bacteroidota</taxon>
        <taxon>Chitinophagia</taxon>
        <taxon>Chitinophagales</taxon>
        <taxon>Chitinophagaceae</taxon>
        <taxon>Cnuella</taxon>
    </lineage>
</organism>
<evidence type="ECO:0000259" key="7">
    <source>
        <dbReference type="PROSITE" id="PS50110"/>
    </source>
</evidence>
<keyword evidence="2" id="KW-0805">Transcription regulation</keyword>